<dbReference type="GO" id="GO:0005975">
    <property type="term" value="P:carbohydrate metabolic process"/>
    <property type="evidence" value="ECO:0007669"/>
    <property type="project" value="InterPro"/>
</dbReference>
<evidence type="ECO:0000259" key="1">
    <source>
        <dbReference type="Pfam" id="PF02782"/>
    </source>
</evidence>
<accession>A0A7T7S1L2</accession>
<protein>
    <recommendedName>
        <fullName evidence="1">Carbohydrate kinase FGGY C-terminal domain-containing protein</fullName>
    </recommendedName>
</protein>
<proteinExistence type="predicted"/>
<gene>
    <name evidence="2" type="ORF">JG540_06545</name>
</gene>
<keyword evidence="3" id="KW-1185">Reference proteome</keyword>
<dbReference type="SUPFAM" id="SSF53067">
    <property type="entry name" value="Actin-like ATPase domain"/>
    <property type="match status" value="1"/>
</dbReference>
<dbReference type="GO" id="GO:0016301">
    <property type="term" value="F:kinase activity"/>
    <property type="evidence" value="ECO:0007669"/>
    <property type="project" value="InterPro"/>
</dbReference>
<dbReference type="EMBL" id="CP066802">
    <property type="protein sequence ID" value="QQM66747.1"/>
    <property type="molecule type" value="Genomic_DNA"/>
</dbReference>
<feature type="domain" description="Carbohydrate kinase FGGY C-terminal" evidence="1">
    <location>
        <begin position="26"/>
        <end position="99"/>
    </location>
</feature>
<evidence type="ECO:0000313" key="2">
    <source>
        <dbReference type="EMBL" id="QQM66747.1"/>
    </source>
</evidence>
<evidence type="ECO:0000313" key="3">
    <source>
        <dbReference type="Proteomes" id="UP000595895"/>
    </source>
</evidence>
<dbReference type="KEGG" id="awe:JG540_06545"/>
<dbReference type="InterPro" id="IPR018485">
    <property type="entry name" value="FGGY_C"/>
</dbReference>
<dbReference type="Gene3D" id="3.30.420.40">
    <property type="match status" value="1"/>
</dbReference>
<dbReference type="InterPro" id="IPR043129">
    <property type="entry name" value="ATPase_NBD"/>
</dbReference>
<dbReference type="Pfam" id="PF02782">
    <property type="entry name" value="FGGY_C"/>
    <property type="match status" value="1"/>
</dbReference>
<reference evidence="2 3" key="1">
    <citation type="submission" date="2020-12" db="EMBL/GenBank/DDBJ databases">
        <authorList>
            <person name="Zhou J."/>
        </authorList>
    </citation>
    <scope>NUCLEOTIDE SEQUENCE [LARGE SCALE GENOMIC DNA]</scope>
    <source>
        <strain evidence="2 3">CCUG 61299</strain>
    </source>
</reference>
<organism evidence="2 3">
    <name type="scientific">Actinomyces weissii</name>
    <dbReference type="NCBI Taxonomy" id="675090"/>
    <lineage>
        <taxon>Bacteria</taxon>
        <taxon>Bacillati</taxon>
        <taxon>Actinomycetota</taxon>
        <taxon>Actinomycetes</taxon>
        <taxon>Actinomycetales</taxon>
        <taxon>Actinomycetaceae</taxon>
        <taxon>Actinomyces</taxon>
    </lineage>
</organism>
<dbReference type="AlphaFoldDB" id="A0A7T7S1L2"/>
<name>A0A7T7S1L2_9ACTO</name>
<sequence length="144" mass="14715">MLPWSLPDLTTFIRFEGLGPEGVGWDVGSLAAALACAHAAYAEQLSRVLGPALAADAPVHLVGGGARNTLLAQMTASACGRQVVVGATEASALGNLLSQLEATGAIAPGQRAQVVARTVRPHTVEPADPEALNLMQERLLDAVG</sequence>
<dbReference type="Proteomes" id="UP000595895">
    <property type="component" value="Chromosome"/>
</dbReference>